<evidence type="ECO:0000313" key="3">
    <source>
        <dbReference type="Proteomes" id="UP000555828"/>
    </source>
</evidence>
<dbReference type="SUPFAM" id="SSF109604">
    <property type="entry name" value="HD-domain/PDEase-like"/>
    <property type="match status" value="1"/>
</dbReference>
<dbReference type="PANTHER" id="PTHR11373:SF4">
    <property type="entry name" value="DEOXYNUCLEOSIDE TRIPHOSPHATE TRIPHOSPHOHYDROLASE SAMHD1"/>
    <property type="match status" value="1"/>
</dbReference>
<dbReference type="SMART" id="SM00471">
    <property type="entry name" value="HDc"/>
    <property type="match status" value="1"/>
</dbReference>
<dbReference type="GO" id="GO:0006203">
    <property type="term" value="P:dGTP catabolic process"/>
    <property type="evidence" value="ECO:0007669"/>
    <property type="project" value="TreeGrafter"/>
</dbReference>
<keyword evidence="3" id="KW-1185">Reference proteome</keyword>
<dbReference type="Proteomes" id="UP000555828">
    <property type="component" value="Unassembled WGS sequence"/>
</dbReference>
<proteinExistence type="predicted"/>
<dbReference type="EMBL" id="JACHEX010000001">
    <property type="protein sequence ID" value="MBB6061943.1"/>
    <property type="molecule type" value="Genomic_DNA"/>
</dbReference>
<evidence type="ECO:0000259" key="1">
    <source>
        <dbReference type="SMART" id="SM00471"/>
    </source>
</evidence>
<accession>A0A841GQ58</accession>
<dbReference type="Gene3D" id="1.10.3210.10">
    <property type="entry name" value="Hypothetical protein af1432"/>
    <property type="match status" value="1"/>
</dbReference>
<comment type="caution">
    <text evidence="2">The sequence shown here is derived from an EMBL/GenBank/DDBJ whole genome shotgun (WGS) entry which is preliminary data.</text>
</comment>
<dbReference type="InterPro" id="IPR003607">
    <property type="entry name" value="HD/PDEase_dom"/>
</dbReference>
<dbReference type="InterPro" id="IPR050135">
    <property type="entry name" value="dGTPase-like"/>
</dbReference>
<organism evidence="2 3">
    <name type="scientific">Thermosipho japonicus</name>
    <dbReference type="NCBI Taxonomy" id="90323"/>
    <lineage>
        <taxon>Bacteria</taxon>
        <taxon>Thermotogati</taxon>
        <taxon>Thermotogota</taxon>
        <taxon>Thermotogae</taxon>
        <taxon>Thermotogales</taxon>
        <taxon>Fervidobacteriaceae</taxon>
        <taxon>Thermosipho</taxon>
    </lineage>
</organism>
<name>A0A841GQ58_9BACT</name>
<dbReference type="PANTHER" id="PTHR11373">
    <property type="entry name" value="DEOXYNUCLEOSIDE TRIPHOSPHATE TRIPHOSPHOHYDROLASE"/>
    <property type="match status" value="1"/>
</dbReference>
<dbReference type="AlphaFoldDB" id="A0A841GQ58"/>
<evidence type="ECO:0000313" key="2">
    <source>
        <dbReference type="EMBL" id="MBB6061943.1"/>
    </source>
</evidence>
<feature type="domain" description="HD/PDEase" evidence="1">
    <location>
        <begin position="48"/>
        <end position="207"/>
    </location>
</feature>
<dbReference type="CDD" id="cd00077">
    <property type="entry name" value="HDc"/>
    <property type="match status" value="1"/>
</dbReference>
<dbReference type="GO" id="GO:0008832">
    <property type="term" value="F:dGTPase activity"/>
    <property type="evidence" value="ECO:0007669"/>
    <property type="project" value="TreeGrafter"/>
</dbReference>
<dbReference type="InterPro" id="IPR006674">
    <property type="entry name" value="HD_domain"/>
</dbReference>
<dbReference type="Pfam" id="PF01966">
    <property type="entry name" value="HD"/>
    <property type="match status" value="1"/>
</dbReference>
<sequence length="502" mass="58730">MYYKVSRDPIHAEIFMYPLEIIASDTKAMQRLRYLSQLVGSEYVYPCATHTRFAHSLGVMHISGMYASHLFGDDPSKVRILRLAGLLHDIGHGPFSHQFDEVVYKNMGLEDGHDEYREKILLEYMPKAMYKVFERAPEKLKNAVLEDLNVVLGEVGDLKDAFKKVMEKVVETYKGENEGTIEFAVIQGPLGADRMDFVLRDSYFAGTRGFGTGSLDRLVRNSMVVEKDGKKFLAYNIKVIDEIYTTLFGRFMMYKNVYFHKTSRAADLMIQDLLELCYRPLKLKERVENLETFMELTDQRIINEVEIYFNQIVEEYNISSFEETKEKILNFEIDLQPVELDIVMAYEIVERLKNRDFWKTILETPFSVEGIDPSAASQGFAMDILQKIRLRLEKAVEISDESDREELLKILSNFDEIFKVDTPYKLSLVHPDEFLKSNIYIYDSWKEHVLSFDEYVREYPAYKLMTSNLIQIVRFYVTKDVRNLLEKYNIIPKVDTSLTTRW</sequence>
<reference evidence="2 3" key="1">
    <citation type="submission" date="2020-08" db="EMBL/GenBank/DDBJ databases">
        <title>Genomic Encyclopedia of Type Strains, Phase IV (KMG-IV): sequencing the most valuable type-strain genomes for metagenomic binning, comparative biology and taxonomic classification.</title>
        <authorList>
            <person name="Goeker M."/>
        </authorList>
    </citation>
    <scope>NUCLEOTIDE SEQUENCE [LARGE SCALE GENOMIC DNA]</scope>
    <source>
        <strain evidence="2 3">DSM 13481</strain>
    </source>
</reference>
<gene>
    <name evidence="2" type="ORF">HNP65_000365</name>
</gene>
<dbReference type="RefSeq" id="WP_184618685.1">
    <property type="nucleotide sequence ID" value="NZ_JACHEX010000001.1"/>
</dbReference>
<protein>
    <recommendedName>
        <fullName evidence="1">HD/PDEase domain-containing protein</fullName>
    </recommendedName>
</protein>